<keyword evidence="3 13" id="KW-0028">Amino-acid biosynthesis</keyword>
<dbReference type="InterPro" id="IPR023940">
    <property type="entry name" value="DHDPR_bac"/>
</dbReference>
<dbReference type="InterPro" id="IPR022663">
    <property type="entry name" value="DapB_C"/>
</dbReference>
<evidence type="ECO:0000256" key="7">
    <source>
        <dbReference type="ARBA" id="ARBA00023027"/>
    </source>
</evidence>
<accession>A0A380N1J8</accession>
<evidence type="ECO:0000256" key="9">
    <source>
        <dbReference type="ARBA" id="ARBA00037922"/>
    </source>
</evidence>
<keyword evidence="17" id="KW-1185">Reference proteome</keyword>
<keyword evidence="4 13" id="KW-0521">NADP</keyword>
<feature type="binding site" evidence="13">
    <location>
        <begin position="96"/>
        <end position="98"/>
    </location>
    <ligand>
        <name>NAD(+)</name>
        <dbReference type="ChEBI" id="CHEBI:57540"/>
    </ligand>
</feature>
<dbReference type="Gene3D" id="3.40.50.720">
    <property type="entry name" value="NAD(P)-binding Rossmann-like Domain"/>
    <property type="match status" value="1"/>
</dbReference>
<feature type="active site" description="Proton donor/acceptor" evidence="13">
    <location>
        <position position="154"/>
    </location>
</feature>
<dbReference type="PIRSF" id="PIRSF000161">
    <property type="entry name" value="DHPR"/>
    <property type="match status" value="1"/>
</dbReference>
<proteinExistence type="inferred from homology"/>
<keyword evidence="6 13" id="KW-0560">Oxidoreductase</keyword>
<evidence type="ECO:0000256" key="3">
    <source>
        <dbReference type="ARBA" id="ARBA00022605"/>
    </source>
</evidence>
<evidence type="ECO:0000256" key="5">
    <source>
        <dbReference type="ARBA" id="ARBA00022915"/>
    </source>
</evidence>
<feature type="binding site" evidence="13">
    <location>
        <begin position="120"/>
        <end position="123"/>
    </location>
    <ligand>
        <name>NAD(+)</name>
        <dbReference type="ChEBI" id="CHEBI:57540"/>
    </ligand>
</feature>
<dbReference type="GO" id="GO:0050661">
    <property type="term" value="F:NADP binding"/>
    <property type="evidence" value="ECO:0007669"/>
    <property type="project" value="UniProtKB-UniRule"/>
</dbReference>
<dbReference type="PANTHER" id="PTHR20836">
    <property type="entry name" value="DIHYDRODIPICOLINATE REDUCTASE"/>
    <property type="match status" value="1"/>
</dbReference>
<dbReference type="PROSITE" id="PS01298">
    <property type="entry name" value="DAPB"/>
    <property type="match status" value="1"/>
</dbReference>
<dbReference type="Pfam" id="PF05173">
    <property type="entry name" value="DapB_C"/>
    <property type="match status" value="1"/>
</dbReference>
<evidence type="ECO:0000256" key="4">
    <source>
        <dbReference type="ARBA" id="ARBA00022857"/>
    </source>
</evidence>
<dbReference type="Pfam" id="PF01113">
    <property type="entry name" value="DapB_N"/>
    <property type="match status" value="1"/>
</dbReference>
<comment type="catalytic activity">
    <reaction evidence="12 13">
        <text>(S)-2,3,4,5-tetrahydrodipicolinate + NAD(+) + H2O = (2S,4S)-4-hydroxy-2,3,4,5-tetrahydrodipicolinate + NADH + H(+)</text>
        <dbReference type="Rhea" id="RHEA:35323"/>
        <dbReference type="ChEBI" id="CHEBI:15377"/>
        <dbReference type="ChEBI" id="CHEBI:15378"/>
        <dbReference type="ChEBI" id="CHEBI:16845"/>
        <dbReference type="ChEBI" id="CHEBI:57540"/>
        <dbReference type="ChEBI" id="CHEBI:57945"/>
        <dbReference type="ChEBI" id="CHEBI:67139"/>
        <dbReference type="EC" id="1.17.1.8"/>
    </reaction>
</comment>
<feature type="binding site" evidence="13">
    <location>
        <begin position="164"/>
        <end position="165"/>
    </location>
    <ligand>
        <name>(S)-2,3,4,5-tetrahydrodipicolinate</name>
        <dbReference type="ChEBI" id="CHEBI:16845"/>
    </ligand>
</feature>
<dbReference type="PANTHER" id="PTHR20836:SF0">
    <property type="entry name" value="4-HYDROXY-TETRAHYDRODIPICOLINATE REDUCTASE 1, CHLOROPLASTIC-RELATED"/>
    <property type="match status" value="1"/>
</dbReference>
<evidence type="ECO:0000313" key="16">
    <source>
        <dbReference type="EMBL" id="SUO98364.1"/>
    </source>
</evidence>
<organism evidence="16 17">
    <name type="scientific">Suttonella indologenes</name>
    <dbReference type="NCBI Taxonomy" id="13276"/>
    <lineage>
        <taxon>Bacteria</taxon>
        <taxon>Pseudomonadati</taxon>
        <taxon>Pseudomonadota</taxon>
        <taxon>Gammaproteobacteria</taxon>
        <taxon>Cardiobacteriales</taxon>
        <taxon>Cardiobacteriaceae</taxon>
        <taxon>Suttonella</taxon>
    </lineage>
</organism>
<feature type="domain" description="Dihydrodipicolinate reductase C-terminal" evidence="15">
    <location>
        <begin position="126"/>
        <end position="260"/>
    </location>
</feature>
<dbReference type="UniPathway" id="UPA00034">
    <property type="reaction ID" value="UER00018"/>
</dbReference>
<evidence type="ECO:0000256" key="10">
    <source>
        <dbReference type="ARBA" id="ARBA00038983"/>
    </source>
</evidence>
<dbReference type="Proteomes" id="UP000254575">
    <property type="component" value="Unassembled WGS sequence"/>
</dbReference>
<protein>
    <recommendedName>
        <fullName evidence="10 13">4-hydroxy-tetrahydrodipicolinate reductase</fullName>
        <shortName evidence="13">HTPA reductase</shortName>
        <ecNumber evidence="10 13">1.17.1.8</ecNumber>
    </recommendedName>
</protein>
<comment type="caution">
    <text evidence="13">Lacks conserved residue(s) required for the propagation of feature annotation.</text>
</comment>
<dbReference type="GO" id="GO:0051287">
    <property type="term" value="F:NAD binding"/>
    <property type="evidence" value="ECO:0007669"/>
    <property type="project" value="UniProtKB-UniRule"/>
</dbReference>
<keyword evidence="7 13" id="KW-0520">NAD</keyword>
<feature type="binding site" evidence="13">
    <location>
        <begin position="7"/>
        <end position="12"/>
    </location>
    <ligand>
        <name>NAD(+)</name>
        <dbReference type="ChEBI" id="CHEBI:57540"/>
    </ligand>
</feature>
<dbReference type="HAMAP" id="MF_00102">
    <property type="entry name" value="DapB"/>
    <property type="match status" value="1"/>
</dbReference>
<keyword evidence="8 13" id="KW-0457">Lysine biosynthesis</keyword>
<feature type="binding site" evidence="13">
    <location>
        <position position="155"/>
    </location>
    <ligand>
        <name>(S)-2,3,4,5-tetrahydrodipicolinate</name>
        <dbReference type="ChEBI" id="CHEBI:16845"/>
    </ligand>
</feature>
<dbReference type="InterPro" id="IPR022664">
    <property type="entry name" value="DapB_N_CS"/>
</dbReference>
<evidence type="ECO:0000256" key="13">
    <source>
        <dbReference type="HAMAP-Rule" id="MF_00102"/>
    </source>
</evidence>
<name>A0A380N1J8_9GAMM</name>
<dbReference type="Gene3D" id="3.30.360.10">
    <property type="entry name" value="Dihydrodipicolinate Reductase, domain 2"/>
    <property type="match status" value="1"/>
</dbReference>
<keyword evidence="2 13" id="KW-0963">Cytoplasm</keyword>
<dbReference type="RefSeq" id="WP_115219204.1">
    <property type="nucleotide sequence ID" value="NZ_UHIA01000004.1"/>
</dbReference>
<evidence type="ECO:0000256" key="11">
    <source>
        <dbReference type="ARBA" id="ARBA00049080"/>
    </source>
</evidence>
<evidence type="ECO:0000313" key="17">
    <source>
        <dbReference type="Proteomes" id="UP000254575"/>
    </source>
</evidence>
<evidence type="ECO:0000256" key="1">
    <source>
        <dbReference type="ARBA" id="ARBA00006642"/>
    </source>
</evidence>
<dbReference type="OrthoDB" id="9790352at2"/>
<comment type="pathway">
    <text evidence="9 13">Amino-acid biosynthesis; L-lysine biosynthesis via DAP pathway; (S)-tetrahydrodipicolinate from L-aspartate: step 4/4.</text>
</comment>
<gene>
    <name evidence="13 16" type="primary">dapB</name>
    <name evidence="16" type="ORF">NCTC10717_02109</name>
</gene>
<dbReference type="GO" id="GO:0009089">
    <property type="term" value="P:lysine biosynthetic process via diaminopimelate"/>
    <property type="evidence" value="ECO:0007669"/>
    <property type="project" value="UniProtKB-UniRule"/>
</dbReference>
<comment type="similarity">
    <text evidence="1 13">Belongs to the DapB family.</text>
</comment>
<feature type="active site" description="Proton donor" evidence="13">
    <location>
        <position position="158"/>
    </location>
</feature>
<dbReference type="SUPFAM" id="SSF51735">
    <property type="entry name" value="NAD(P)-binding Rossmann-fold domains"/>
    <property type="match status" value="1"/>
</dbReference>
<evidence type="ECO:0000256" key="8">
    <source>
        <dbReference type="ARBA" id="ARBA00023154"/>
    </source>
</evidence>
<sequence>MKIAIHGVNGKMGQEIARAALLDSDCELSAVSVRDSHSWANRALNSICDIDSPLKTTSNLEILCQQSDVIIDFTRPDATLSLLPICQRYDRPMMIGTTGFNAETAAWIERAARHIPIVFAANTSLGVNVLMEVAKRVASVLPAEDWDVEIFESHHRRKVDAPSGTALKLGEQIALGREVNLAEHMVYPYENARKTGDIGFSVMRGGEISGEHTVYFINDHERLEFTHRAHDRSIFARGALIAAKWLQGKPAGLYSMADVLGFRQV</sequence>
<keyword evidence="5 13" id="KW-0220">Diaminopimelate biosynthesis</keyword>
<dbReference type="EC" id="1.17.1.8" evidence="10 13"/>
<evidence type="ECO:0000259" key="14">
    <source>
        <dbReference type="Pfam" id="PF01113"/>
    </source>
</evidence>
<dbReference type="AlphaFoldDB" id="A0A380N1J8"/>
<evidence type="ECO:0000259" key="15">
    <source>
        <dbReference type="Pfam" id="PF05173"/>
    </source>
</evidence>
<dbReference type="CDD" id="cd02274">
    <property type="entry name" value="DHDPR_N"/>
    <property type="match status" value="1"/>
</dbReference>
<comment type="subunit">
    <text evidence="13">Homotetramer.</text>
</comment>
<dbReference type="InterPro" id="IPR000846">
    <property type="entry name" value="DapB_N"/>
</dbReference>
<evidence type="ECO:0000256" key="12">
    <source>
        <dbReference type="ARBA" id="ARBA00049396"/>
    </source>
</evidence>
<reference evidence="16 17" key="1">
    <citation type="submission" date="2018-06" db="EMBL/GenBank/DDBJ databases">
        <authorList>
            <consortium name="Pathogen Informatics"/>
            <person name="Doyle S."/>
        </authorList>
    </citation>
    <scope>NUCLEOTIDE SEQUENCE [LARGE SCALE GENOMIC DNA]</scope>
    <source>
        <strain evidence="16 17">NCTC10717</strain>
    </source>
</reference>
<dbReference type="SUPFAM" id="SSF55347">
    <property type="entry name" value="Glyceraldehyde-3-phosphate dehydrogenase-like, C-terminal domain"/>
    <property type="match status" value="1"/>
</dbReference>
<comment type="catalytic activity">
    <reaction evidence="11 13">
        <text>(S)-2,3,4,5-tetrahydrodipicolinate + NADP(+) + H2O = (2S,4S)-4-hydroxy-2,3,4,5-tetrahydrodipicolinate + NADPH + H(+)</text>
        <dbReference type="Rhea" id="RHEA:35331"/>
        <dbReference type="ChEBI" id="CHEBI:15377"/>
        <dbReference type="ChEBI" id="CHEBI:15378"/>
        <dbReference type="ChEBI" id="CHEBI:16845"/>
        <dbReference type="ChEBI" id="CHEBI:57783"/>
        <dbReference type="ChEBI" id="CHEBI:58349"/>
        <dbReference type="ChEBI" id="CHEBI:67139"/>
        <dbReference type="EC" id="1.17.1.8"/>
    </reaction>
</comment>
<evidence type="ECO:0000256" key="2">
    <source>
        <dbReference type="ARBA" id="ARBA00022490"/>
    </source>
</evidence>
<dbReference type="NCBIfam" id="TIGR00036">
    <property type="entry name" value="dapB"/>
    <property type="match status" value="1"/>
</dbReference>
<evidence type="ECO:0000256" key="6">
    <source>
        <dbReference type="ARBA" id="ARBA00023002"/>
    </source>
</evidence>
<dbReference type="InterPro" id="IPR036291">
    <property type="entry name" value="NAD(P)-bd_dom_sf"/>
</dbReference>
<dbReference type="GO" id="GO:0005737">
    <property type="term" value="C:cytoplasm"/>
    <property type="evidence" value="ECO:0007669"/>
    <property type="project" value="UniProtKB-SubCell"/>
</dbReference>
<dbReference type="GO" id="GO:0008839">
    <property type="term" value="F:4-hydroxy-tetrahydrodipicolinate reductase"/>
    <property type="evidence" value="ECO:0007669"/>
    <property type="project" value="UniProtKB-UniRule"/>
</dbReference>
<comment type="subcellular location">
    <subcellularLocation>
        <location evidence="13">Cytoplasm</location>
    </subcellularLocation>
</comment>
<dbReference type="GO" id="GO:0019877">
    <property type="term" value="P:diaminopimelate biosynthetic process"/>
    <property type="evidence" value="ECO:0007669"/>
    <property type="project" value="UniProtKB-UniRule"/>
</dbReference>
<feature type="domain" description="Dihydrodipicolinate reductase N-terminal" evidence="14">
    <location>
        <begin position="1"/>
        <end position="122"/>
    </location>
</feature>
<comment type="caution">
    <text evidence="13">Was originally thought to be a dihydrodipicolinate reductase (DHDPR), catalyzing the conversion of dihydrodipicolinate to tetrahydrodipicolinate. However, it was shown in E.coli that the substrate of the enzymatic reaction is not dihydrodipicolinate (DHDP) but in fact (2S,4S)-4-hydroxy-2,3,4,5-tetrahydrodipicolinic acid (HTPA), the product released by the DapA-catalyzed reaction.</text>
</comment>
<dbReference type="EMBL" id="UHIA01000004">
    <property type="protein sequence ID" value="SUO98364.1"/>
    <property type="molecule type" value="Genomic_DNA"/>
</dbReference>
<comment type="function">
    <text evidence="13">Catalyzes the conversion of 4-hydroxy-tetrahydrodipicolinate (HTPA) to tetrahydrodipicolinate.</text>
</comment>
<dbReference type="GO" id="GO:0016726">
    <property type="term" value="F:oxidoreductase activity, acting on CH or CH2 groups, NAD or NADP as acceptor"/>
    <property type="evidence" value="ECO:0007669"/>
    <property type="project" value="UniProtKB-UniRule"/>
</dbReference>